<dbReference type="InterPro" id="IPR002048">
    <property type="entry name" value="EF_hand_dom"/>
</dbReference>
<feature type="domain" description="EF-hand" evidence="4">
    <location>
        <begin position="569"/>
        <end position="604"/>
    </location>
</feature>
<dbReference type="Gene3D" id="1.10.238.10">
    <property type="entry name" value="EF-hand"/>
    <property type="match status" value="1"/>
</dbReference>
<dbReference type="InterPro" id="IPR022683">
    <property type="entry name" value="Calpain_III"/>
</dbReference>
<evidence type="ECO:0000313" key="5">
    <source>
        <dbReference type="EMBL" id="CAG5085776.1"/>
    </source>
</evidence>
<keyword evidence="6" id="KW-1185">Reference proteome</keyword>
<dbReference type="EMBL" id="OU015568">
    <property type="protein sequence ID" value="CAG5085776.1"/>
    <property type="molecule type" value="Genomic_DNA"/>
</dbReference>
<dbReference type="PROSITE" id="PS50222">
    <property type="entry name" value="EF_HAND_2"/>
    <property type="match status" value="1"/>
</dbReference>
<evidence type="ECO:0000259" key="3">
    <source>
        <dbReference type="PROSITE" id="PS50203"/>
    </source>
</evidence>
<dbReference type="InterPro" id="IPR001300">
    <property type="entry name" value="Peptidase_C2_calpain_cat"/>
</dbReference>
<dbReference type="SUPFAM" id="SSF47473">
    <property type="entry name" value="EF-hand"/>
    <property type="match status" value="1"/>
</dbReference>
<dbReference type="Pfam" id="PF13405">
    <property type="entry name" value="EF-hand_6"/>
    <property type="match status" value="1"/>
</dbReference>
<comment type="similarity">
    <text evidence="1">Belongs to the peptidase C2 family.</text>
</comment>
<dbReference type="InterPro" id="IPR022682">
    <property type="entry name" value="Calpain_domain_III"/>
</dbReference>
<feature type="domain" description="Calpain catalytic" evidence="3">
    <location>
        <begin position="78"/>
        <end position="313"/>
    </location>
</feature>
<sequence>MSEEEEIVPKSRQANAAIAPRRFQQLNAGLRTERRTFEEIREQHLEDFYEDPEFPAIPGSLFCTNYNRPANADQIEWLRPRDIYVVLKPGQSFNHGEYCGAFIVQIWQYGKWMDVIVDDRLPTINGELVYLSSASKNEFWSAIIEKAYAKLNGSYEALRGGSITEALCDFTGGICETYDLGDHGFKTSSVPDDLFKITAKAFKKGAVGGASLEFEGSGVESRAQGGLIAGHAYSVQNALTLSDGTKLICLRNPWGQAEWNGAYSDGSPQWVSVADEVSQLTGGRLRSKDDGEFWMEFEDFLTWFSKLELCSIPEAVGNAEEAHANWVTQLCEGRWTRNISAGGCTNYMTTRPGFPDNPQFPMGLVDVDEDDETKCTAIISLIQADANRRRDNKDLLTIGFIVYKLGDENVQREPLDVRWFRSHRSIGRSDFCNSREVTKRLLLDPGNYVIVPCTFQPQEESAFVLRIFTEKKQDFRNELSAQTSIDEDDSDRPITQENEEAFYRHFQNISGRDLAISAWELQTVLNRVVERCYRMDDAFSIETCRALVAAGDPQCIGKLGYEDFRRVWLGVRRWLEIFIKFDKDKSGKFDVYELRSALRHAGMNLSTKALKVVVQRYANEERVVSLTDFVLVAVRLKQAIIRYNRIQPEMSIDDWLQLIIYS</sequence>
<dbReference type="PROSITE" id="PS50203">
    <property type="entry name" value="CALPAIN_CAT"/>
    <property type="match status" value="1"/>
</dbReference>
<dbReference type="CDD" id="cd00214">
    <property type="entry name" value="Calpain_III"/>
    <property type="match status" value="1"/>
</dbReference>
<dbReference type="Gene3D" id="2.60.120.380">
    <property type="match status" value="1"/>
</dbReference>
<dbReference type="SUPFAM" id="SSF54001">
    <property type="entry name" value="Cysteine proteinases"/>
    <property type="match status" value="1"/>
</dbReference>
<dbReference type="PANTHER" id="PTHR10183">
    <property type="entry name" value="CALPAIN"/>
    <property type="match status" value="1"/>
</dbReference>
<dbReference type="InterPro" id="IPR022684">
    <property type="entry name" value="Calpain_cysteine_protease"/>
</dbReference>
<proteinExistence type="inferred from homology"/>
<organism evidence="5 6">
    <name type="scientific">Oikopleura dioica</name>
    <name type="common">Tunicate</name>
    <dbReference type="NCBI Taxonomy" id="34765"/>
    <lineage>
        <taxon>Eukaryota</taxon>
        <taxon>Metazoa</taxon>
        <taxon>Chordata</taxon>
        <taxon>Tunicata</taxon>
        <taxon>Appendicularia</taxon>
        <taxon>Copelata</taxon>
        <taxon>Oikopleuridae</taxon>
        <taxon>Oikopleura</taxon>
    </lineage>
</organism>
<reference evidence="5 6" key="1">
    <citation type="submission" date="2021-04" db="EMBL/GenBank/DDBJ databases">
        <authorList>
            <person name="Bliznina A."/>
        </authorList>
    </citation>
    <scope>NUCLEOTIDE SEQUENCE [LARGE SCALE GENOMIC DNA]</scope>
</reference>
<comment type="caution">
    <text evidence="2">Lacks conserved residue(s) required for the propagation of feature annotation.</text>
</comment>
<name>A0ABN7RX34_OIKDI</name>
<dbReference type="SMART" id="SM00720">
    <property type="entry name" value="calpain_III"/>
    <property type="match status" value="1"/>
</dbReference>
<evidence type="ECO:0000259" key="4">
    <source>
        <dbReference type="PROSITE" id="PS50222"/>
    </source>
</evidence>
<dbReference type="Proteomes" id="UP001158576">
    <property type="component" value="Chromosome PAR"/>
</dbReference>
<dbReference type="Pfam" id="PF00648">
    <property type="entry name" value="Peptidase_C2"/>
    <property type="match status" value="1"/>
</dbReference>
<protein>
    <submittedName>
        <fullName evidence="5">Oidioi.mRNA.OKI2018_I69.PAR.g11004.t1.cds</fullName>
    </submittedName>
</protein>
<dbReference type="PRINTS" id="PR00704">
    <property type="entry name" value="CALPAIN"/>
</dbReference>
<dbReference type="Pfam" id="PF01067">
    <property type="entry name" value="Calpain_III"/>
    <property type="match status" value="1"/>
</dbReference>
<evidence type="ECO:0000256" key="1">
    <source>
        <dbReference type="ARBA" id="ARBA00007623"/>
    </source>
</evidence>
<dbReference type="CDD" id="cd00044">
    <property type="entry name" value="CysPc"/>
    <property type="match status" value="1"/>
</dbReference>
<dbReference type="Gene3D" id="3.90.70.10">
    <property type="entry name" value="Cysteine proteinases"/>
    <property type="match status" value="1"/>
</dbReference>
<evidence type="ECO:0000313" key="6">
    <source>
        <dbReference type="Proteomes" id="UP001158576"/>
    </source>
</evidence>
<gene>
    <name evidence="5" type="ORF">OKIOD_LOCUS2562</name>
</gene>
<dbReference type="InterPro" id="IPR038765">
    <property type="entry name" value="Papain-like_cys_pep_sf"/>
</dbReference>
<dbReference type="PANTHER" id="PTHR10183:SF433">
    <property type="entry name" value="CALPAIN-A-RELATED"/>
    <property type="match status" value="1"/>
</dbReference>
<dbReference type="InterPro" id="IPR036213">
    <property type="entry name" value="Calpain_III_sf"/>
</dbReference>
<evidence type="ECO:0000256" key="2">
    <source>
        <dbReference type="PROSITE-ProRule" id="PRU00239"/>
    </source>
</evidence>
<dbReference type="InterPro" id="IPR033883">
    <property type="entry name" value="C2_III"/>
</dbReference>
<dbReference type="SMART" id="SM00230">
    <property type="entry name" value="CysPc"/>
    <property type="match status" value="1"/>
</dbReference>
<dbReference type="InterPro" id="IPR011992">
    <property type="entry name" value="EF-hand-dom_pair"/>
</dbReference>
<dbReference type="SUPFAM" id="SSF49758">
    <property type="entry name" value="Calpain large subunit, middle domain (domain III)"/>
    <property type="match status" value="1"/>
</dbReference>
<accession>A0ABN7RX34</accession>